<dbReference type="AlphaFoldDB" id="A0A8J8T316"/>
<reference evidence="2" key="1">
    <citation type="submission" date="2019-06" db="EMBL/GenBank/DDBJ databases">
        <authorList>
            <person name="Zheng W."/>
        </authorList>
    </citation>
    <scope>NUCLEOTIDE SEQUENCE</scope>
    <source>
        <strain evidence="2">QDHG01</strain>
    </source>
</reference>
<sequence>MSLLFASHFDLTSSYYIYFISAAALPGLSFLIIAASSFQFLRIYCTCRRSPLFQRPRSRCISCNSQPHRCLRPCLLFAPGHGR</sequence>
<keyword evidence="1" id="KW-0812">Transmembrane</keyword>
<evidence type="ECO:0000313" key="2">
    <source>
        <dbReference type="EMBL" id="TNV79701.1"/>
    </source>
</evidence>
<evidence type="ECO:0000313" key="3">
    <source>
        <dbReference type="Proteomes" id="UP000785679"/>
    </source>
</evidence>
<comment type="caution">
    <text evidence="2">The sequence shown here is derived from an EMBL/GenBank/DDBJ whole genome shotgun (WGS) entry which is preliminary data.</text>
</comment>
<protein>
    <submittedName>
        <fullName evidence="2">Uncharacterized protein</fullName>
    </submittedName>
</protein>
<name>A0A8J8T316_HALGN</name>
<proteinExistence type="predicted"/>
<feature type="transmembrane region" description="Helical" evidence="1">
    <location>
        <begin position="15"/>
        <end position="41"/>
    </location>
</feature>
<dbReference type="EMBL" id="RRYP01008543">
    <property type="protein sequence ID" value="TNV79701.1"/>
    <property type="molecule type" value="Genomic_DNA"/>
</dbReference>
<organism evidence="2 3">
    <name type="scientific">Halteria grandinella</name>
    <dbReference type="NCBI Taxonomy" id="5974"/>
    <lineage>
        <taxon>Eukaryota</taxon>
        <taxon>Sar</taxon>
        <taxon>Alveolata</taxon>
        <taxon>Ciliophora</taxon>
        <taxon>Intramacronucleata</taxon>
        <taxon>Spirotrichea</taxon>
        <taxon>Stichotrichia</taxon>
        <taxon>Sporadotrichida</taxon>
        <taxon>Halteriidae</taxon>
        <taxon>Halteria</taxon>
    </lineage>
</organism>
<gene>
    <name evidence="2" type="ORF">FGO68_gene7472</name>
</gene>
<accession>A0A8J8T316</accession>
<keyword evidence="1" id="KW-0472">Membrane</keyword>
<keyword evidence="3" id="KW-1185">Reference proteome</keyword>
<evidence type="ECO:0000256" key="1">
    <source>
        <dbReference type="SAM" id="Phobius"/>
    </source>
</evidence>
<keyword evidence="1" id="KW-1133">Transmembrane helix</keyword>
<dbReference type="Proteomes" id="UP000785679">
    <property type="component" value="Unassembled WGS sequence"/>
</dbReference>